<keyword evidence="3" id="KW-0274">FAD</keyword>
<keyword evidence="2" id="KW-0285">Flavoprotein</keyword>
<name>A0ABV3UQH1_9CORY</name>
<evidence type="ECO:0000313" key="6">
    <source>
        <dbReference type="EMBL" id="MEX3527596.1"/>
    </source>
</evidence>
<proteinExistence type="inferred from homology"/>
<dbReference type="SUPFAM" id="SSF51905">
    <property type="entry name" value="FAD/NAD(P)-binding domain"/>
    <property type="match status" value="1"/>
</dbReference>
<dbReference type="Gene3D" id="3.50.50.60">
    <property type="entry name" value="FAD/NAD(P)-binding domain"/>
    <property type="match status" value="3"/>
</dbReference>
<protein>
    <submittedName>
        <fullName evidence="6">NAD(P)/FAD-dependent oxidoreductase</fullName>
        <ecNumber evidence="6">1.14.13.-</ecNumber>
    </submittedName>
</protein>
<comment type="caution">
    <text evidence="6">The sequence shown here is derived from an EMBL/GenBank/DDBJ whole genome shotgun (WGS) entry which is preliminary data.</text>
</comment>
<dbReference type="InterPro" id="IPR051209">
    <property type="entry name" value="FAD-bind_Monooxygenase_sf"/>
</dbReference>
<dbReference type="Proteomes" id="UP001558353">
    <property type="component" value="Unassembled WGS sequence"/>
</dbReference>
<dbReference type="PANTHER" id="PTHR42877">
    <property type="entry name" value="L-ORNITHINE N(5)-MONOOXYGENASE-RELATED"/>
    <property type="match status" value="1"/>
</dbReference>
<accession>A0ABV3UQH1</accession>
<dbReference type="Pfam" id="PF13450">
    <property type="entry name" value="NAD_binding_8"/>
    <property type="match status" value="1"/>
</dbReference>
<evidence type="ECO:0000256" key="5">
    <source>
        <dbReference type="SAM" id="MobiDB-lite"/>
    </source>
</evidence>
<evidence type="ECO:0000313" key="7">
    <source>
        <dbReference type="Proteomes" id="UP001558353"/>
    </source>
</evidence>
<evidence type="ECO:0000256" key="4">
    <source>
        <dbReference type="ARBA" id="ARBA00023002"/>
    </source>
</evidence>
<feature type="region of interest" description="Disordered" evidence="5">
    <location>
        <begin position="178"/>
        <end position="200"/>
    </location>
</feature>
<dbReference type="InterPro" id="IPR020946">
    <property type="entry name" value="Flavin_mOase-like"/>
</dbReference>
<evidence type="ECO:0000256" key="1">
    <source>
        <dbReference type="ARBA" id="ARBA00010139"/>
    </source>
</evidence>
<evidence type="ECO:0000256" key="3">
    <source>
        <dbReference type="ARBA" id="ARBA00022827"/>
    </source>
</evidence>
<sequence>MNHSVKETDILIIGAGFSGLATGTNLLREGIEDFRIIDRGHEVGGTWRDNTYPGAACDVPSHLYSLSFAQDFDWSRSFGTQPEIADYQRSVAVEEGLYPHIDFRTEMVDARWDDAAGRWLVTTRQFPHRVDAGDAVTGVATSGENVDKVFGKGAATGAAGASDAAGAVGANGATGSNGVAGPDEATGLDGATGAHGTAPETTTWSVRELVLGVGALCEPRLPDIEGIGEFEGNIFHSARWDHDADLRGKRVAVIGTGASAIQIVPKIAPFVGHLDVYQRTAPFVIPRLDRAYFGWERAALRNVPGLRKVVRGQDWFFREMQIPGLTRNEHLMAPIKALALGMLRVQVRDRELREKLTPKFTIGCKRMLISNTYFPAIARDNVELVTDPIQRVNAHSIITADGTERPIDVLIVCTGFHVTDSPTFELVHGREGESLAQMWGREGMSAHKGTTIHGFPNLSVLMGPATGLGHSSMIYMIESQVNYFMDMLKTKRRHGADVAEVSARAQGEWNDWIRDRLPETVWVTGCGSWYLDEHGNAPAVWPSWTWKFRAKTKKFDASSYDLRVAKPAPAVEAAGAR</sequence>
<evidence type="ECO:0000256" key="2">
    <source>
        <dbReference type="ARBA" id="ARBA00022630"/>
    </source>
</evidence>
<reference evidence="6 7" key="1">
    <citation type="journal article" date="2024" name="Fungal Genet. Biol.">
        <title>The porcine skin microbiome exhibits broad fungal antagonism.</title>
        <authorList>
            <person name="De La Cruz K.F."/>
            <person name="Townsend E.C."/>
            <person name="Alex Cheong J.Z."/>
            <person name="Salamzade R."/>
            <person name="Liu A."/>
            <person name="Sandstrom S."/>
            <person name="Davila E."/>
            <person name="Huang L."/>
            <person name="Xu K.H."/>
            <person name="Wu S.Y."/>
            <person name="Meudt J.J."/>
            <person name="Shanmuganayagam D."/>
            <person name="Gibson A.L.F."/>
            <person name="Kalan L.R."/>
        </authorList>
    </citation>
    <scope>NUCLEOTIDE SEQUENCE [LARGE SCALE GENOMIC DNA]</scope>
    <source>
        <strain evidence="6 7">LK2569</strain>
    </source>
</reference>
<dbReference type="GO" id="GO:0016491">
    <property type="term" value="F:oxidoreductase activity"/>
    <property type="evidence" value="ECO:0007669"/>
    <property type="project" value="UniProtKB-KW"/>
</dbReference>
<keyword evidence="4 6" id="KW-0560">Oxidoreductase</keyword>
<gene>
    <name evidence="6" type="ORF">VVR64_00720</name>
</gene>
<comment type="similarity">
    <text evidence="1">Belongs to the FAD-binding monooxygenase family.</text>
</comment>
<dbReference type="Pfam" id="PF00743">
    <property type="entry name" value="FMO-like"/>
    <property type="match status" value="1"/>
</dbReference>
<keyword evidence="7" id="KW-1185">Reference proteome</keyword>
<dbReference type="InterPro" id="IPR036188">
    <property type="entry name" value="FAD/NAD-bd_sf"/>
</dbReference>
<dbReference type="EC" id="1.14.13.-" evidence="6"/>
<dbReference type="PANTHER" id="PTHR42877:SF4">
    <property type="entry name" value="FAD_NAD(P)-BINDING DOMAIN-CONTAINING PROTEIN-RELATED"/>
    <property type="match status" value="1"/>
</dbReference>
<dbReference type="RefSeq" id="WP_368521835.1">
    <property type="nucleotide sequence ID" value="NZ_JAYWMA010000001.1"/>
</dbReference>
<organism evidence="6 7">
    <name type="scientific">Corynebacterium xerosis</name>
    <dbReference type="NCBI Taxonomy" id="1725"/>
    <lineage>
        <taxon>Bacteria</taxon>
        <taxon>Bacillati</taxon>
        <taxon>Actinomycetota</taxon>
        <taxon>Actinomycetes</taxon>
        <taxon>Mycobacteriales</taxon>
        <taxon>Corynebacteriaceae</taxon>
        <taxon>Corynebacterium</taxon>
    </lineage>
</organism>
<dbReference type="EMBL" id="JAYWMA010000001">
    <property type="protein sequence ID" value="MEX3527596.1"/>
    <property type="molecule type" value="Genomic_DNA"/>
</dbReference>